<evidence type="ECO:0000256" key="1">
    <source>
        <dbReference type="SAM" id="MobiDB-lite"/>
    </source>
</evidence>
<dbReference type="Proteomes" id="UP000807342">
    <property type="component" value="Unassembled WGS sequence"/>
</dbReference>
<accession>A0A9P5XC15</accession>
<feature type="domain" description="DUF6593" evidence="2">
    <location>
        <begin position="113"/>
        <end position="234"/>
    </location>
</feature>
<sequence length="249" mass="28059">MRLILSTRHPRNSTYSTETGKILYKVDKPLKLGHSVATIRKAVDTVNGVWLGDTKLSAPRAKSPFSDPETSEKEDHFPDSDRRSLGSDDQAFADSDSEDEGGPSARNLPALQDQFAFYAQIEFHTFNSTRFRYNSRDVPVSEYFRKEGWSWYGRGRVFTASNGREYRWELGAGDLEMVTNDSSKTKVVRFREHQFGLGSIMKGHPASLDIDPSCEPILDEIIMTFVYCHKLRKDREGSQGNAAQGYGGS</sequence>
<protein>
    <recommendedName>
        <fullName evidence="2">DUF6593 domain-containing protein</fullName>
    </recommendedName>
</protein>
<gene>
    <name evidence="3" type="ORF">P691DRAFT_803696</name>
</gene>
<feature type="region of interest" description="Disordered" evidence="1">
    <location>
        <begin position="59"/>
        <end position="106"/>
    </location>
</feature>
<keyword evidence="4" id="KW-1185">Reference proteome</keyword>
<feature type="compositionally biased region" description="Basic and acidic residues" evidence="1">
    <location>
        <begin position="70"/>
        <end position="86"/>
    </location>
</feature>
<reference evidence="3" key="1">
    <citation type="submission" date="2020-11" db="EMBL/GenBank/DDBJ databases">
        <authorList>
            <consortium name="DOE Joint Genome Institute"/>
            <person name="Ahrendt S."/>
            <person name="Riley R."/>
            <person name="Andreopoulos W."/>
            <person name="Labutti K."/>
            <person name="Pangilinan J."/>
            <person name="Ruiz-Duenas F.J."/>
            <person name="Barrasa J.M."/>
            <person name="Sanchez-Garcia M."/>
            <person name="Camarero S."/>
            <person name="Miyauchi S."/>
            <person name="Serrano A."/>
            <person name="Linde D."/>
            <person name="Babiker R."/>
            <person name="Drula E."/>
            <person name="Ayuso-Fernandez I."/>
            <person name="Pacheco R."/>
            <person name="Padilla G."/>
            <person name="Ferreira P."/>
            <person name="Barriuso J."/>
            <person name="Kellner H."/>
            <person name="Castanera R."/>
            <person name="Alfaro M."/>
            <person name="Ramirez L."/>
            <person name="Pisabarro A.G."/>
            <person name="Kuo A."/>
            <person name="Tritt A."/>
            <person name="Lipzen A."/>
            <person name="He G."/>
            <person name="Yan M."/>
            <person name="Ng V."/>
            <person name="Cullen D."/>
            <person name="Martin F."/>
            <person name="Rosso M.-N."/>
            <person name="Henrissat B."/>
            <person name="Hibbett D."/>
            <person name="Martinez A.T."/>
            <person name="Grigoriev I.V."/>
        </authorList>
    </citation>
    <scope>NUCLEOTIDE SEQUENCE</scope>
    <source>
        <strain evidence="3">MF-IS2</strain>
    </source>
</reference>
<evidence type="ECO:0000259" key="2">
    <source>
        <dbReference type="Pfam" id="PF20236"/>
    </source>
</evidence>
<dbReference type="AlphaFoldDB" id="A0A9P5XC15"/>
<name>A0A9P5XC15_9AGAR</name>
<dbReference type="EMBL" id="MU151239">
    <property type="protein sequence ID" value="KAF9446551.1"/>
    <property type="molecule type" value="Genomic_DNA"/>
</dbReference>
<comment type="caution">
    <text evidence="3">The sequence shown here is derived from an EMBL/GenBank/DDBJ whole genome shotgun (WGS) entry which is preliminary data.</text>
</comment>
<evidence type="ECO:0000313" key="4">
    <source>
        <dbReference type="Proteomes" id="UP000807342"/>
    </source>
</evidence>
<evidence type="ECO:0000313" key="3">
    <source>
        <dbReference type="EMBL" id="KAF9446551.1"/>
    </source>
</evidence>
<proteinExistence type="predicted"/>
<dbReference type="OrthoDB" id="3360976at2759"/>
<dbReference type="Pfam" id="PF20236">
    <property type="entry name" value="DUF6593"/>
    <property type="match status" value="1"/>
</dbReference>
<dbReference type="InterPro" id="IPR046528">
    <property type="entry name" value="DUF6593"/>
</dbReference>
<organism evidence="3 4">
    <name type="scientific">Macrolepiota fuliginosa MF-IS2</name>
    <dbReference type="NCBI Taxonomy" id="1400762"/>
    <lineage>
        <taxon>Eukaryota</taxon>
        <taxon>Fungi</taxon>
        <taxon>Dikarya</taxon>
        <taxon>Basidiomycota</taxon>
        <taxon>Agaricomycotina</taxon>
        <taxon>Agaricomycetes</taxon>
        <taxon>Agaricomycetidae</taxon>
        <taxon>Agaricales</taxon>
        <taxon>Agaricineae</taxon>
        <taxon>Agaricaceae</taxon>
        <taxon>Macrolepiota</taxon>
    </lineage>
</organism>